<proteinExistence type="predicted"/>
<keyword evidence="9" id="KW-1185">Reference proteome</keyword>
<evidence type="ECO:0000256" key="7">
    <source>
        <dbReference type="ARBA" id="ARBA00023242"/>
    </source>
</evidence>
<reference evidence="8 9" key="1">
    <citation type="journal article" date="2011" name="Proc. Natl. Acad. Sci. U.S.A.">
        <title>Evolutionary erosion of yeast sex chromosomes by mating-type switching accidents.</title>
        <authorList>
            <person name="Gordon J.L."/>
            <person name="Armisen D."/>
            <person name="Proux-Wera E."/>
            <person name="Oheigeartaigh S.S."/>
            <person name="Byrne K.P."/>
            <person name="Wolfe K.H."/>
        </authorList>
    </citation>
    <scope>NUCLEOTIDE SEQUENCE [LARGE SCALE GENOMIC DNA]</scope>
    <source>
        <strain evidence="9">ATCC 22294 / BCRC 22015 / CBS 2517 / CECT 1963 / NBRC 1671 / NRRL Y-8276</strain>
    </source>
</reference>
<keyword evidence="6" id="KW-0906">Nuclear pore complex</keyword>
<evidence type="ECO:0000256" key="4">
    <source>
        <dbReference type="ARBA" id="ARBA00022927"/>
    </source>
</evidence>
<dbReference type="eggNOG" id="ENOG502T8MV">
    <property type="taxonomic scope" value="Eukaryota"/>
</dbReference>
<dbReference type="GO" id="GO:0005829">
    <property type="term" value="C:cytosol"/>
    <property type="evidence" value="ECO:0007669"/>
    <property type="project" value="EnsemblFungi"/>
</dbReference>
<keyword evidence="5" id="KW-0811">Translocation</keyword>
<dbReference type="STRING" id="1071382.H2AML0"/>
<evidence type="ECO:0000256" key="5">
    <source>
        <dbReference type="ARBA" id="ARBA00023010"/>
    </source>
</evidence>
<dbReference type="InParanoid" id="H2AML0"/>
<organism evidence="8 9">
    <name type="scientific">Kazachstania africana (strain ATCC 22294 / BCRC 22015 / CBS 2517 / CECT 1963 / NBRC 1671 / NRRL Y-8276)</name>
    <name type="common">Yeast</name>
    <name type="synonym">Kluyveromyces africanus</name>
    <dbReference type="NCBI Taxonomy" id="1071382"/>
    <lineage>
        <taxon>Eukaryota</taxon>
        <taxon>Fungi</taxon>
        <taxon>Dikarya</taxon>
        <taxon>Ascomycota</taxon>
        <taxon>Saccharomycotina</taxon>
        <taxon>Saccharomycetes</taxon>
        <taxon>Saccharomycetales</taxon>
        <taxon>Saccharomycetaceae</taxon>
        <taxon>Kazachstania</taxon>
    </lineage>
</organism>
<keyword evidence="2" id="KW-0813">Transport</keyword>
<dbReference type="OrthoDB" id="341482at2759"/>
<dbReference type="GO" id="GO:0017056">
    <property type="term" value="F:structural constituent of nuclear pore"/>
    <property type="evidence" value="ECO:0007669"/>
    <property type="project" value="InterPro"/>
</dbReference>
<dbReference type="InterPro" id="IPR037700">
    <property type="entry name" value="NUP88/NUP82"/>
</dbReference>
<evidence type="ECO:0008006" key="10">
    <source>
        <dbReference type="Google" id="ProtNLM"/>
    </source>
</evidence>
<evidence type="ECO:0000256" key="2">
    <source>
        <dbReference type="ARBA" id="ARBA00022448"/>
    </source>
</evidence>
<evidence type="ECO:0000313" key="9">
    <source>
        <dbReference type="Proteomes" id="UP000005220"/>
    </source>
</evidence>
<dbReference type="FunCoup" id="H2AML0">
    <property type="interactions" value="181"/>
</dbReference>
<dbReference type="PANTHER" id="PTHR13257">
    <property type="entry name" value="NUCLEOPORIN NUP84-RELATED"/>
    <property type="match status" value="1"/>
</dbReference>
<name>H2AML0_KAZAF</name>
<dbReference type="GO" id="GO:0006606">
    <property type="term" value="P:protein import into nucleus"/>
    <property type="evidence" value="ECO:0007669"/>
    <property type="project" value="EnsemblFungi"/>
</dbReference>
<accession>H2AML0</accession>
<dbReference type="SUPFAM" id="SSF50978">
    <property type="entry name" value="WD40 repeat-like"/>
    <property type="match status" value="1"/>
</dbReference>
<gene>
    <name evidence="8" type="primary">KAFR0A01720</name>
    <name evidence="8" type="ORF">KAFR_0A01720</name>
</gene>
<dbReference type="AlphaFoldDB" id="H2AML0"/>
<keyword evidence="3" id="KW-0509">mRNA transport</keyword>
<evidence type="ECO:0000256" key="1">
    <source>
        <dbReference type="ARBA" id="ARBA00004567"/>
    </source>
</evidence>
<evidence type="ECO:0000256" key="6">
    <source>
        <dbReference type="ARBA" id="ARBA00023132"/>
    </source>
</evidence>
<dbReference type="GO" id="GO:0044612">
    <property type="term" value="C:nuclear pore linkers"/>
    <property type="evidence" value="ECO:0007669"/>
    <property type="project" value="EnsemblFungi"/>
</dbReference>
<evidence type="ECO:0000313" key="8">
    <source>
        <dbReference type="EMBL" id="CCF55610.1"/>
    </source>
</evidence>
<dbReference type="RefSeq" id="XP_003954745.1">
    <property type="nucleotide sequence ID" value="XM_003954696.1"/>
</dbReference>
<dbReference type="GO" id="GO:0006611">
    <property type="term" value="P:protein export from nucleus"/>
    <property type="evidence" value="ECO:0007669"/>
    <property type="project" value="EnsemblFungi"/>
</dbReference>
<sequence>MAQSNEVSVSEVSKLLENRPIFKTSLSSSLLNSERSFSLPILAQDSSIYKKNQLRWGSVASSQYHSLPLLFFDDSAYENVIISNSGQFLCLYDKKSLSLIEIPWGYDGAVTSIKSSFQRVFRDVNKSSDIKKILFHPKAADDGCVVILFENDVICLFDLRKSEKLFLNKTANKLGIETRVTDIEDMEFSQDGLTLYMLSVTDGGDIYAFYPCLPPKLSLKKSVLEDLFNKSRILYDSLDSTVSIEVRKNVLKQIKFIASLRDSSSDETKNSCLEISNDFRQVKAQGPFTVAPYPEKLYEATAKEIYTLDIGNNNELFAITFDNGTVTLLLKDLELSMSWNADNYVYNNSFVLIESVEMGPESIKLLKSSSLTGQMFISQNHSSVRKIDTTAWSFKVSKCITNSDLTSLIDVDFKSKISDLDIKENVDCYGVWSLRGERGILFVSNSSVISRTLPESDSSFVIKLDEMSRSKNIEDPVTKKYEVSFTQPISEIMNLNDSFQRICRHPFKKIISPEERQTVLSNDSNETQLATLTEISNDLVSNIVEGQSLGLVLRNRLYEQQYELTKQLKESIQLIEKQSLLKSSYDDKMVRWNKNLKKQDELIQRFNALNGNLAKIHESKEISKTPISEKEVEWFKEVRNQILKFNDFVHVHRNMQEQINFLRKGLSRIESKVGQRSSHLTSEWAEFKKILETDTNIIKECNEELTKAHTQLDAEV</sequence>
<dbReference type="GeneID" id="13885957"/>
<keyword evidence="7" id="KW-0539">Nucleus</keyword>
<dbReference type="KEGG" id="kaf:KAFR_0A01720"/>
<dbReference type="InterPro" id="IPR036322">
    <property type="entry name" value="WD40_repeat_dom_sf"/>
</dbReference>
<dbReference type="Proteomes" id="UP000005220">
    <property type="component" value="Chromosome 1"/>
</dbReference>
<protein>
    <recommendedName>
        <fullName evidence="10">Nucleoporin Nup82</fullName>
    </recommendedName>
</protein>
<evidence type="ECO:0000256" key="3">
    <source>
        <dbReference type="ARBA" id="ARBA00022816"/>
    </source>
</evidence>
<dbReference type="GO" id="GO:0044614">
    <property type="term" value="C:nuclear pore cytoplasmic filaments"/>
    <property type="evidence" value="ECO:0007669"/>
    <property type="project" value="EnsemblFungi"/>
</dbReference>
<comment type="subcellular location">
    <subcellularLocation>
        <location evidence="1">Nucleus</location>
        <location evidence="1">Nuclear pore complex</location>
    </subcellularLocation>
</comment>
<dbReference type="GO" id="GO:0000056">
    <property type="term" value="P:ribosomal small subunit export from nucleus"/>
    <property type="evidence" value="ECO:0007669"/>
    <property type="project" value="EnsemblFungi"/>
</dbReference>
<dbReference type="PANTHER" id="PTHR13257:SF0">
    <property type="entry name" value="NUCLEAR PORE COMPLEX PROTEIN NUP88"/>
    <property type="match status" value="1"/>
</dbReference>
<dbReference type="GO" id="GO:0006406">
    <property type="term" value="P:mRNA export from nucleus"/>
    <property type="evidence" value="ECO:0007669"/>
    <property type="project" value="EnsemblFungi"/>
</dbReference>
<dbReference type="GO" id="GO:0000055">
    <property type="term" value="P:ribosomal large subunit export from nucleus"/>
    <property type="evidence" value="ECO:0007669"/>
    <property type="project" value="EnsemblFungi"/>
</dbReference>
<dbReference type="HOGENOM" id="CLU_398512_0_0_1"/>
<dbReference type="EMBL" id="HE650821">
    <property type="protein sequence ID" value="CCF55610.1"/>
    <property type="molecule type" value="Genomic_DNA"/>
</dbReference>
<keyword evidence="4" id="KW-0653">Protein transport</keyword>